<keyword evidence="8 10" id="KW-0472">Membrane</keyword>
<reference evidence="11" key="1">
    <citation type="submission" date="2022-03" db="EMBL/GenBank/DDBJ databases">
        <authorList>
            <person name="Martin C."/>
        </authorList>
    </citation>
    <scope>NUCLEOTIDE SEQUENCE</scope>
</reference>
<proteinExistence type="inferred from homology"/>
<name>A0A8J1XGS6_OWEFU</name>
<feature type="compositionally biased region" description="Polar residues" evidence="9">
    <location>
        <begin position="13"/>
        <end position="35"/>
    </location>
</feature>
<gene>
    <name evidence="11" type="ORF">OFUS_LOCUS10267</name>
</gene>
<evidence type="ECO:0000256" key="9">
    <source>
        <dbReference type="SAM" id="MobiDB-lite"/>
    </source>
</evidence>
<evidence type="ECO:0000256" key="8">
    <source>
        <dbReference type="ARBA" id="ARBA00023136"/>
    </source>
</evidence>
<keyword evidence="4 10" id="KW-0812">Transmembrane</keyword>
<dbReference type="PANTHER" id="PTHR15186:SF5">
    <property type="entry name" value="BNIP3, ISOFORM A"/>
    <property type="match status" value="1"/>
</dbReference>
<evidence type="ECO:0000313" key="12">
    <source>
        <dbReference type="Proteomes" id="UP000749559"/>
    </source>
</evidence>
<dbReference type="PANTHER" id="PTHR15186">
    <property type="entry name" value="RE48077P"/>
    <property type="match status" value="1"/>
</dbReference>
<evidence type="ECO:0000256" key="10">
    <source>
        <dbReference type="SAM" id="Phobius"/>
    </source>
</evidence>
<keyword evidence="6 10" id="KW-1133">Transmembrane helix</keyword>
<dbReference type="EMBL" id="CAIIXF020000005">
    <property type="protein sequence ID" value="CAH1784000.1"/>
    <property type="molecule type" value="Genomic_DNA"/>
</dbReference>
<protein>
    <submittedName>
        <fullName evidence="11">Uncharacterized protein</fullName>
    </submittedName>
</protein>
<evidence type="ECO:0000256" key="1">
    <source>
        <dbReference type="ARBA" id="ARBA00004167"/>
    </source>
</evidence>
<dbReference type="Pfam" id="PF06553">
    <property type="entry name" value="BNIP3"/>
    <property type="match status" value="1"/>
</dbReference>
<evidence type="ECO:0000256" key="3">
    <source>
        <dbReference type="ARBA" id="ARBA00007710"/>
    </source>
</evidence>
<evidence type="ECO:0000256" key="7">
    <source>
        <dbReference type="ARBA" id="ARBA00023128"/>
    </source>
</evidence>
<dbReference type="Proteomes" id="UP000749559">
    <property type="component" value="Unassembled WGS sequence"/>
</dbReference>
<accession>A0A8J1XGS6</accession>
<feature type="transmembrane region" description="Helical" evidence="10">
    <location>
        <begin position="171"/>
        <end position="193"/>
    </location>
</feature>
<dbReference type="GO" id="GO:0097345">
    <property type="term" value="P:mitochondrial outer membrane permeabilization"/>
    <property type="evidence" value="ECO:0007669"/>
    <property type="project" value="TreeGrafter"/>
</dbReference>
<feature type="compositionally biased region" description="Basic and acidic residues" evidence="9">
    <location>
        <begin position="42"/>
        <end position="56"/>
    </location>
</feature>
<keyword evidence="5" id="KW-0053">Apoptosis</keyword>
<evidence type="ECO:0000256" key="4">
    <source>
        <dbReference type="ARBA" id="ARBA00022692"/>
    </source>
</evidence>
<dbReference type="GO" id="GO:0042802">
    <property type="term" value="F:identical protein binding"/>
    <property type="evidence" value="ECO:0007669"/>
    <property type="project" value="UniProtKB-ARBA"/>
</dbReference>
<dbReference type="OrthoDB" id="5857140at2759"/>
<comment type="subcellular location">
    <subcellularLocation>
        <location evidence="1">Membrane</location>
        <topology evidence="1">Single-pass membrane protein</topology>
    </subcellularLocation>
    <subcellularLocation>
        <location evidence="2">Mitochondrion membrane</location>
    </subcellularLocation>
</comment>
<dbReference type="GO" id="GO:0005741">
    <property type="term" value="C:mitochondrial outer membrane"/>
    <property type="evidence" value="ECO:0007669"/>
    <property type="project" value="TreeGrafter"/>
</dbReference>
<evidence type="ECO:0000313" key="11">
    <source>
        <dbReference type="EMBL" id="CAH1784000.1"/>
    </source>
</evidence>
<comment type="caution">
    <text evidence="11">The sequence shown here is derived from an EMBL/GenBank/DDBJ whole genome shotgun (WGS) entry which is preliminary data.</text>
</comment>
<sequence>MASTHKEEKEDTLNVSDSWVQLTLQDNPDDTSTIPPLSIHNGEMERLLGEAQREWSRSSSRVTSCNPSNTPSNAPSNAPSNTSSHRSSPRASPKSPHSPVNELSSSDFSTIQENQELQNTVKDWIWDWSSRPEAHPPSDMSAMFKHPVKKHKLSIRNTRVMRSGPFCLENLPTLLMSHACTFFLGAAAMFIYLRRYCNLAVTAPVISD</sequence>
<feature type="compositionally biased region" description="Low complexity" evidence="9">
    <location>
        <begin position="66"/>
        <end position="84"/>
    </location>
</feature>
<evidence type="ECO:0000256" key="6">
    <source>
        <dbReference type="ARBA" id="ARBA00022989"/>
    </source>
</evidence>
<dbReference type="InterPro" id="IPR010548">
    <property type="entry name" value="BNIP3"/>
</dbReference>
<feature type="region of interest" description="Disordered" evidence="9">
    <location>
        <begin position="1"/>
        <end position="105"/>
    </location>
</feature>
<keyword evidence="7" id="KW-0496">Mitochondrion</keyword>
<evidence type="ECO:0000256" key="5">
    <source>
        <dbReference type="ARBA" id="ARBA00022703"/>
    </source>
</evidence>
<dbReference type="AlphaFoldDB" id="A0A8J1XGS6"/>
<comment type="similarity">
    <text evidence="3">Belongs to the NIP3 family.</text>
</comment>
<dbReference type="GO" id="GO:0043065">
    <property type="term" value="P:positive regulation of apoptotic process"/>
    <property type="evidence" value="ECO:0007669"/>
    <property type="project" value="InterPro"/>
</dbReference>
<evidence type="ECO:0000256" key="2">
    <source>
        <dbReference type="ARBA" id="ARBA00004325"/>
    </source>
</evidence>
<keyword evidence="12" id="KW-1185">Reference proteome</keyword>
<feature type="compositionally biased region" description="Basic and acidic residues" evidence="9">
    <location>
        <begin position="1"/>
        <end position="12"/>
    </location>
</feature>
<dbReference type="GO" id="GO:0005634">
    <property type="term" value="C:nucleus"/>
    <property type="evidence" value="ECO:0007669"/>
    <property type="project" value="TreeGrafter"/>
</dbReference>
<organism evidence="11 12">
    <name type="scientific">Owenia fusiformis</name>
    <name type="common">Polychaete worm</name>
    <dbReference type="NCBI Taxonomy" id="6347"/>
    <lineage>
        <taxon>Eukaryota</taxon>
        <taxon>Metazoa</taxon>
        <taxon>Spiralia</taxon>
        <taxon>Lophotrochozoa</taxon>
        <taxon>Annelida</taxon>
        <taxon>Polychaeta</taxon>
        <taxon>Sedentaria</taxon>
        <taxon>Canalipalpata</taxon>
        <taxon>Sabellida</taxon>
        <taxon>Oweniida</taxon>
        <taxon>Oweniidae</taxon>
        <taxon>Owenia</taxon>
    </lineage>
</organism>